<accession>A0A2T1LQY9</accession>
<evidence type="ECO:0000313" key="1">
    <source>
        <dbReference type="EMBL" id="PSF30440.1"/>
    </source>
</evidence>
<sequence length="110" mass="13215">MNQQLDQREGQRQVNRCMPVLARLLNHFGQYRQDNSVYFLEFDPKTQIMTYRSQENPEDFLIALQTEQGWEYNLGKLSPDLEKEISVDLDQWLEQQAIFKAKERSRGFER</sequence>
<evidence type="ECO:0000313" key="2">
    <source>
        <dbReference type="Proteomes" id="UP000239001"/>
    </source>
</evidence>
<organism evidence="1 2">
    <name type="scientific">Aphanothece hegewaldii CCALA 016</name>
    <dbReference type="NCBI Taxonomy" id="2107694"/>
    <lineage>
        <taxon>Bacteria</taxon>
        <taxon>Bacillati</taxon>
        <taxon>Cyanobacteriota</taxon>
        <taxon>Cyanophyceae</taxon>
        <taxon>Oscillatoriophycideae</taxon>
        <taxon>Chroococcales</taxon>
        <taxon>Aphanothecaceae</taxon>
        <taxon>Aphanothece</taxon>
    </lineage>
</organism>
<dbReference type="Proteomes" id="UP000239001">
    <property type="component" value="Unassembled WGS sequence"/>
</dbReference>
<dbReference type="AlphaFoldDB" id="A0A2T1LQY9"/>
<keyword evidence="2" id="KW-1185">Reference proteome</keyword>
<reference evidence="1 2" key="1">
    <citation type="submission" date="2018-03" db="EMBL/GenBank/DDBJ databases">
        <title>The ancient ancestry and fast evolution of plastids.</title>
        <authorList>
            <person name="Moore K.R."/>
            <person name="Magnabosco C."/>
            <person name="Momper L."/>
            <person name="Gold D.A."/>
            <person name="Bosak T."/>
            <person name="Fournier G.P."/>
        </authorList>
    </citation>
    <scope>NUCLEOTIDE SEQUENCE [LARGE SCALE GENOMIC DNA]</scope>
    <source>
        <strain evidence="1 2">CCALA 016</strain>
    </source>
</reference>
<gene>
    <name evidence="1" type="ORF">C7H19_23875</name>
</gene>
<protein>
    <submittedName>
        <fullName evidence="1">Uncharacterized protein</fullName>
    </submittedName>
</protein>
<reference evidence="1 2" key="2">
    <citation type="submission" date="2018-03" db="EMBL/GenBank/DDBJ databases">
        <authorList>
            <person name="Keele B.F."/>
        </authorList>
    </citation>
    <scope>NUCLEOTIDE SEQUENCE [LARGE SCALE GENOMIC DNA]</scope>
    <source>
        <strain evidence="1 2">CCALA 016</strain>
    </source>
</reference>
<name>A0A2T1LQY9_9CHRO</name>
<proteinExistence type="predicted"/>
<comment type="caution">
    <text evidence="1">The sequence shown here is derived from an EMBL/GenBank/DDBJ whole genome shotgun (WGS) entry which is preliminary data.</text>
</comment>
<dbReference type="EMBL" id="PXOH01000056">
    <property type="protein sequence ID" value="PSF30440.1"/>
    <property type="molecule type" value="Genomic_DNA"/>
</dbReference>
<dbReference type="RefSeq" id="WP_106459412.1">
    <property type="nucleotide sequence ID" value="NZ_PXOH01000056.1"/>
</dbReference>